<name>A0ABR2LTJ0_9ASPA</name>
<accession>A0ABR2LTJ0</accession>
<comment type="caution">
    <text evidence="1">The sequence shown here is derived from an EMBL/GenBank/DDBJ whole genome shotgun (WGS) entry which is preliminary data.</text>
</comment>
<organism evidence="1 2">
    <name type="scientific">Platanthera guangdongensis</name>
    <dbReference type="NCBI Taxonomy" id="2320717"/>
    <lineage>
        <taxon>Eukaryota</taxon>
        <taxon>Viridiplantae</taxon>
        <taxon>Streptophyta</taxon>
        <taxon>Embryophyta</taxon>
        <taxon>Tracheophyta</taxon>
        <taxon>Spermatophyta</taxon>
        <taxon>Magnoliopsida</taxon>
        <taxon>Liliopsida</taxon>
        <taxon>Asparagales</taxon>
        <taxon>Orchidaceae</taxon>
        <taxon>Orchidoideae</taxon>
        <taxon>Orchideae</taxon>
        <taxon>Orchidinae</taxon>
        <taxon>Platanthera</taxon>
    </lineage>
</organism>
<dbReference type="InterPro" id="IPR006740">
    <property type="entry name" value="DUF604"/>
</dbReference>
<keyword evidence="2" id="KW-1185">Reference proteome</keyword>
<evidence type="ECO:0000313" key="2">
    <source>
        <dbReference type="Proteomes" id="UP001412067"/>
    </source>
</evidence>
<dbReference type="PANTHER" id="PTHR10811">
    <property type="entry name" value="FRINGE-RELATED"/>
    <property type="match status" value="1"/>
</dbReference>
<dbReference type="EMBL" id="JBBWWR010000016">
    <property type="protein sequence ID" value="KAK8948332.1"/>
    <property type="molecule type" value="Genomic_DNA"/>
</dbReference>
<dbReference type="Proteomes" id="UP001412067">
    <property type="component" value="Unassembled WGS sequence"/>
</dbReference>
<reference evidence="1 2" key="1">
    <citation type="journal article" date="2022" name="Nat. Plants">
        <title>Genomes of leafy and leafless Platanthera orchids illuminate the evolution of mycoheterotrophy.</title>
        <authorList>
            <person name="Li M.H."/>
            <person name="Liu K.W."/>
            <person name="Li Z."/>
            <person name="Lu H.C."/>
            <person name="Ye Q.L."/>
            <person name="Zhang D."/>
            <person name="Wang J.Y."/>
            <person name="Li Y.F."/>
            <person name="Zhong Z.M."/>
            <person name="Liu X."/>
            <person name="Yu X."/>
            <person name="Liu D.K."/>
            <person name="Tu X.D."/>
            <person name="Liu B."/>
            <person name="Hao Y."/>
            <person name="Liao X.Y."/>
            <person name="Jiang Y.T."/>
            <person name="Sun W.H."/>
            <person name="Chen J."/>
            <person name="Chen Y.Q."/>
            <person name="Ai Y."/>
            <person name="Zhai J.W."/>
            <person name="Wu S.S."/>
            <person name="Zhou Z."/>
            <person name="Hsiao Y.Y."/>
            <person name="Wu W.L."/>
            <person name="Chen Y.Y."/>
            <person name="Lin Y.F."/>
            <person name="Hsu J.L."/>
            <person name="Li C.Y."/>
            <person name="Wang Z.W."/>
            <person name="Zhao X."/>
            <person name="Zhong W.Y."/>
            <person name="Ma X.K."/>
            <person name="Ma L."/>
            <person name="Huang J."/>
            <person name="Chen G.Z."/>
            <person name="Huang M.Z."/>
            <person name="Huang L."/>
            <person name="Peng D.H."/>
            <person name="Luo Y.B."/>
            <person name="Zou S.Q."/>
            <person name="Chen S.P."/>
            <person name="Lan S."/>
            <person name="Tsai W.C."/>
            <person name="Van de Peer Y."/>
            <person name="Liu Z.J."/>
        </authorList>
    </citation>
    <scope>NUCLEOTIDE SEQUENCE [LARGE SCALE GENOMIC DNA]</scope>
    <source>
        <strain evidence="1">Lor288</strain>
    </source>
</reference>
<protein>
    <submittedName>
        <fullName evidence="1">Uncharacterized protein</fullName>
    </submittedName>
</protein>
<proteinExistence type="predicted"/>
<sequence length="189" mass="21421">MAFGGGGFAISYPLAKILSRVMDSCLMRYGHLLGATLGKSSTAYSPPPESTAASPLLLPPQTVCYDRNNFRTVSVSWGFSVQVFEGNRLLTDLLASQKTFRPWKRGRNSTSGIYMFNTREFPRDPCKRPAIFFLERLFPFMNRIVSIYGRDVSGNCPGIPISTRRLQQITVNSEKYYLKIRKVRFIENN</sequence>
<dbReference type="Pfam" id="PF04646">
    <property type="entry name" value="DUF604"/>
    <property type="match status" value="2"/>
</dbReference>
<gene>
    <name evidence="1" type="ORF">KSP40_PGU012772</name>
</gene>
<evidence type="ECO:0000313" key="1">
    <source>
        <dbReference type="EMBL" id="KAK8948332.1"/>
    </source>
</evidence>